<dbReference type="AlphaFoldDB" id="A0A964T8C7"/>
<feature type="signal peptide" evidence="2">
    <location>
        <begin position="1"/>
        <end position="23"/>
    </location>
</feature>
<keyword evidence="2" id="KW-0732">Signal</keyword>
<feature type="chain" id="PRO_5037585125" evidence="2">
    <location>
        <begin position="24"/>
        <end position="149"/>
    </location>
</feature>
<evidence type="ECO:0000256" key="2">
    <source>
        <dbReference type="SAM" id="SignalP"/>
    </source>
</evidence>
<evidence type="ECO:0000313" key="3">
    <source>
        <dbReference type="EMBL" id="MYZ50398.1"/>
    </source>
</evidence>
<evidence type="ECO:0000313" key="4">
    <source>
        <dbReference type="Proteomes" id="UP000773614"/>
    </source>
</evidence>
<name>A0A964T8C7_9HYPH</name>
<accession>A0A964T8C7</accession>
<gene>
    <name evidence="3" type="ORF">E4O86_22085</name>
</gene>
<proteinExistence type="predicted"/>
<sequence>MRVFRAVLIAAIAVLLATPATLAQPDPGRGRGGPPFLHGRPNAKIPPGQMKGRQFHPPAPAAPLAPFVAPAAPQPAPAPALPSGCLSQQQANGYVRGQQVISLSAALRRSGVPGQPVRAALCARGGTLVYEVGVLGPGGQLRTLTIPAN</sequence>
<comment type="caution">
    <text evidence="3">The sequence shown here is derived from an EMBL/GenBank/DDBJ whole genome shotgun (WGS) entry which is preliminary data.</text>
</comment>
<dbReference type="Proteomes" id="UP000773614">
    <property type="component" value="Unassembled WGS sequence"/>
</dbReference>
<protein>
    <submittedName>
        <fullName evidence="3">Uncharacterized protein</fullName>
    </submittedName>
</protein>
<evidence type="ECO:0000256" key="1">
    <source>
        <dbReference type="SAM" id="MobiDB-lite"/>
    </source>
</evidence>
<dbReference type="OrthoDB" id="7864982at2"/>
<keyword evidence="4" id="KW-1185">Reference proteome</keyword>
<reference evidence="3" key="1">
    <citation type="submission" date="2019-03" db="EMBL/GenBank/DDBJ databases">
        <title>Afifella sp. nov., isolated from activated sludge.</title>
        <authorList>
            <person name="Li Q."/>
            <person name="Liu Y."/>
        </authorList>
    </citation>
    <scope>NUCLEOTIDE SEQUENCE</scope>
    <source>
        <strain evidence="3">L72</strain>
    </source>
</reference>
<dbReference type="RefSeq" id="WP_161142717.1">
    <property type="nucleotide sequence ID" value="NZ_SPKJ01000163.1"/>
</dbReference>
<feature type="region of interest" description="Disordered" evidence="1">
    <location>
        <begin position="22"/>
        <end position="83"/>
    </location>
</feature>
<dbReference type="EMBL" id="SPKJ01000163">
    <property type="protein sequence ID" value="MYZ50398.1"/>
    <property type="molecule type" value="Genomic_DNA"/>
</dbReference>
<organism evidence="3 4">
    <name type="scientific">Propylenella binzhouense</name>
    <dbReference type="NCBI Taxonomy" id="2555902"/>
    <lineage>
        <taxon>Bacteria</taxon>
        <taxon>Pseudomonadati</taxon>
        <taxon>Pseudomonadota</taxon>
        <taxon>Alphaproteobacteria</taxon>
        <taxon>Hyphomicrobiales</taxon>
        <taxon>Propylenellaceae</taxon>
        <taxon>Propylenella</taxon>
    </lineage>
</organism>